<dbReference type="InterPro" id="IPR014284">
    <property type="entry name" value="RNA_pol_sigma-70_dom"/>
</dbReference>
<keyword evidence="3" id="KW-0731">Sigma factor</keyword>
<dbReference type="CDD" id="cd06171">
    <property type="entry name" value="Sigma70_r4"/>
    <property type="match status" value="1"/>
</dbReference>
<comment type="caution">
    <text evidence="7">The sequence shown here is derived from an EMBL/GenBank/DDBJ whole genome shotgun (WGS) entry which is preliminary data.</text>
</comment>
<dbReference type="InterPro" id="IPR013325">
    <property type="entry name" value="RNA_pol_sigma_r2"/>
</dbReference>
<comment type="similarity">
    <text evidence="1">Belongs to the sigma-70 factor family. ECF subfamily.</text>
</comment>
<dbReference type="Gene3D" id="1.10.10.10">
    <property type="entry name" value="Winged helix-like DNA-binding domain superfamily/Winged helix DNA-binding domain"/>
    <property type="match status" value="1"/>
</dbReference>
<sequence>MQTTQLRTPLIYLEATPEKELIASAALGNDEAFEIIMRRHNRLLFRTARSILNSDTEAEDALQEAYLRAWQALPNFRLEAKLSTWLVQIVVNEALGRLRRKSAQIIPLDTTINSPDPEVQASLTDKSDQQPERFAMRAQLRKIIEAHIEQLPDLYRTVFVLRAVEELTTQEVALALKMPEATVRTRYHRARSLLRASLANDIDLTLDDAFSFDGARCDRIVNAVLARGKSLHFLRQRGPNEQGLT</sequence>
<keyword evidence="2" id="KW-0805">Transcription regulation</keyword>
<protein>
    <submittedName>
        <fullName evidence="7">RNA polymerase subunit sigma</fullName>
    </submittedName>
</protein>
<dbReference type="InterPro" id="IPR013324">
    <property type="entry name" value="RNA_pol_sigma_r3/r4-like"/>
</dbReference>
<evidence type="ECO:0000256" key="1">
    <source>
        <dbReference type="ARBA" id="ARBA00010641"/>
    </source>
</evidence>
<dbReference type="GO" id="GO:0003677">
    <property type="term" value="F:DNA binding"/>
    <property type="evidence" value="ECO:0007669"/>
    <property type="project" value="InterPro"/>
</dbReference>
<dbReference type="SUPFAM" id="SSF88659">
    <property type="entry name" value="Sigma3 and sigma4 domains of RNA polymerase sigma factors"/>
    <property type="match status" value="1"/>
</dbReference>
<dbReference type="GO" id="GO:0016987">
    <property type="term" value="F:sigma factor activity"/>
    <property type="evidence" value="ECO:0007669"/>
    <property type="project" value="UniProtKB-KW"/>
</dbReference>
<dbReference type="EMBL" id="NQYH01000001">
    <property type="protein sequence ID" value="RIY42543.1"/>
    <property type="molecule type" value="Genomic_DNA"/>
</dbReference>
<dbReference type="InterPro" id="IPR007627">
    <property type="entry name" value="RNA_pol_sigma70_r2"/>
</dbReference>
<name>A0A3A1YWD0_9BURK</name>
<dbReference type="AlphaFoldDB" id="A0A3A1YWD0"/>
<evidence type="ECO:0000256" key="2">
    <source>
        <dbReference type="ARBA" id="ARBA00023015"/>
    </source>
</evidence>
<evidence type="ECO:0000259" key="5">
    <source>
        <dbReference type="Pfam" id="PF04542"/>
    </source>
</evidence>
<dbReference type="PANTHER" id="PTHR43133">
    <property type="entry name" value="RNA POLYMERASE ECF-TYPE SIGMA FACTO"/>
    <property type="match status" value="1"/>
</dbReference>
<accession>A0A3A1YWD0</accession>
<evidence type="ECO:0000256" key="4">
    <source>
        <dbReference type="ARBA" id="ARBA00023163"/>
    </source>
</evidence>
<dbReference type="Gene3D" id="1.10.1740.10">
    <property type="match status" value="1"/>
</dbReference>
<dbReference type="OrthoDB" id="9780326at2"/>
<dbReference type="SUPFAM" id="SSF88946">
    <property type="entry name" value="Sigma2 domain of RNA polymerase sigma factors"/>
    <property type="match status" value="1"/>
</dbReference>
<reference evidence="7 8" key="1">
    <citation type="submission" date="2017-08" db="EMBL/GenBank/DDBJ databases">
        <title>Pusillimonas indicus sp. nov., a member of the family Alcaligenaceae isolated from surface seawater.</title>
        <authorList>
            <person name="Li J."/>
        </authorList>
    </citation>
    <scope>NUCLEOTIDE SEQUENCE [LARGE SCALE GENOMIC DNA]</scope>
    <source>
        <strain evidence="7 8">L52-1-41</strain>
    </source>
</reference>
<evidence type="ECO:0000259" key="6">
    <source>
        <dbReference type="Pfam" id="PF08281"/>
    </source>
</evidence>
<dbReference type="Pfam" id="PF08281">
    <property type="entry name" value="Sigma70_r4_2"/>
    <property type="match status" value="1"/>
</dbReference>
<dbReference type="GO" id="GO:0006352">
    <property type="term" value="P:DNA-templated transcription initiation"/>
    <property type="evidence" value="ECO:0007669"/>
    <property type="project" value="InterPro"/>
</dbReference>
<dbReference type="InterPro" id="IPR013249">
    <property type="entry name" value="RNA_pol_sigma70_r4_t2"/>
</dbReference>
<dbReference type="InterPro" id="IPR036388">
    <property type="entry name" value="WH-like_DNA-bd_sf"/>
</dbReference>
<proteinExistence type="inferred from homology"/>
<dbReference type="Pfam" id="PF04542">
    <property type="entry name" value="Sigma70_r2"/>
    <property type="match status" value="1"/>
</dbReference>
<evidence type="ECO:0000256" key="3">
    <source>
        <dbReference type="ARBA" id="ARBA00023082"/>
    </source>
</evidence>
<dbReference type="RefSeq" id="WP_119515476.1">
    <property type="nucleotide sequence ID" value="NZ_NQYH01000001.1"/>
</dbReference>
<dbReference type="Proteomes" id="UP000266206">
    <property type="component" value="Unassembled WGS sequence"/>
</dbReference>
<evidence type="ECO:0000313" key="7">
    <source>
        <dbReference type="EMBL" id="RIY42543.1"/>
    </source>
</evidence>
<feature type="domain" description="RNA polymerase sigma factor 70 region 4 type 2" evidence="6">
    <location>
        <begin position="143"/>
        <end position="193"/>
    </location>
</feature>
<keyword evidence="4" id="KW-0804">Transcription</keyword>
<dbReference type="InterPro" id="IPR039425">
    <property type="entry name" value="RNA_pol_sigma-70-like"/>
</dbReference>
<feature type="domain" description="RNA polymerase sigma-70 region 2" evidence="5">
    <location>
        <begin position="37"/>
        <end position="102"/>
    </location>
</feature>
<gene>
    <name evidence="7" type="ORF">CJP73_03695</name>
</gene>
<dbReference type="NCBIfam" id="TIGR02937">
    <property type="entry name" value="sigma70-ECF"/>
    <property type="match status" value="1"/>
</dbReference>
<dbReference type="PANTHER" id="PTHR43133:SF51">
    <property type="entry name" value="RNA POLYMERASE SIGMA FACTOR"/>
    <property type="match status" value="1"/>
</dbReference>
<organism evidence="7 8">
    <name type="scientific">Neopusillimonas maritima</name>
    <dbReference type="NCBI Taxonomy" id="2026239"/>
    <lineage>
        <taxon>Bacteria</taxon>
        <taxon>Pseudomonadati</taxon>
        <taxon>Pseudomonadota</taxon>
        <taxon>Betaproteobacteria</taxon>
        <taxon>Burkholderiales</taxon>
        <taxon>Alcaligenaceae</taxon>
        <taxon>Neopusillimonas</taxon>
    </lineage>
</organism>
<evidence type="ECO:0000313" key="8">
    <source>
        <dbReference type="Proteomes" id="UP000266206"/>
    </source>
</evidence>
<dbReference type="NCBIfam" id="NF008888">
    <property type="entry name" value="PRK11922.1"/>
    <property type="match status" value="1"/>
</dbReference>